<dbReference type="EMBL" id="JBHSGK010000021">
    <property type="protein sequence ID" value="MFC4738122.1"/>
    <property type="molecule type" value="Genomic_DNA"/>
</dbReference>
<dbReference type="Pfam" id="PF01521">
    <property type="entry name" value="Fe-S_biosyn"/>
    <property type="match status" value="1"/>
</dbReference>
<evidence type="ECO:0000313" key="2">
    <source>
        <dbReference type="EMBL" id="MFC4738122.1"/>
    </source>
</evidence>
<accession>A0ABV9NXX8</accession>
<reference evidence="3" key="1">
    <citation type="journal article" date="2019" name="Int. J. Syst. Evol. Microbiol.">
        <title>The Global Catalogue of Microorganisms (GCM) 10K type strain sequencing project: providing services to taxonomists for standard genome sequencing and annotation.</title>
        <authorList>
            <consortium name="The Broad Institute Genomics Platform"/>
            <consortium name="The Broad Institute Genome Sequencing Center for Infectious Disease"/>
            <person name="Wu L."/>
            <person name="Ma J."/>
        </authorList>
    </citation>
    <scope>NUCLEOTIDE SEQUENCE [LARGE SCALE GENOMIC DNA]</scope>
    <source>
        <strain evidence="3">JCM 12165</strain>
    </source>
</reference>
<feature type="domain" description="Core" evidence="1">
    <location>
        <begin position="2"/>
        <end position="70"/>
    </location>
</feature>
<name>A0ABV9NXX8_9BACI</name>
<comment type="caution">
    <text evidence="2">The sequence shown here is derived from an EMBL/GenBank/DDBJ whole genome shotgun (WGS) entry which is preliminary data.</text>
</comment>
<organism evidence="2 3">
    <name type="scientific">Bacillus daqingensis</name>
    <dbReference type="NCBI Taxonomy" id="872396"/>
    <lineage>
        <taxon>Bacteria</taxon>
        <taxon>Bacillati</taxon>
        <taxon>Bacillota</taxon>
        <taxon>Bacilli</taxon>
        <taxon>Bacillales</taxon>
        <taxon>Bacillaceae</taxon>
        <taxon>Bacillus</taxon>
    </lineage>
</organism>
<dbReference type="SUPFAM" id="SSF89360">
    <property type="entry name" value="HesB-like domain"/>
    <property type="match status" value="1"/>
</dbReference>
<dbReference type="Gene3D" id="2.60.300.12">
    <property type="entry name" value="HesB-like domain"/>
    <property type="match status" value="1"/>
</dbReference>
<evidence type="ECO:0000313" key="3">
    <source>
        <dbReference type="Proteomes" id="UP001595896"/>
    </source>
</evidence>
<keyword evidence="3" id="KW-1185">Reference proteome</keyword>
<dbReference type="RefSeq" id="WP_377910707.1">
    <property type="nucleotide sequence ID" value="NZ_JBHSGK010000021.1"/>
</dbReference>
<dbReference type="InterPro" id="IPR000361">
    <property type="entry name" value="ATAP_core_dom"/>
</dbReference>
<dbReference type="InterPro" id="IPR035903">
    <property type="entry name" value="HesB-like_dom_sf"/>
</dbReference>
<dbReference type="Proteomes" id="UP001595896">
    <property type="component" value="Unassembled WGS sequence"/>
</dbReference>
<sequence>MVNGVVRLAAVTDLPEKAEMIETNTGFPAAIEKGPDWLYENELILDYRPEKEWFQLKSAAEMLSPSIKLQNWN</sequence>
<gene>
    <name evidence="2" type="ORF">ACFO4L_16230</name>
</gene>
<evidence type="ECO:0000259" key="1">
    <source>
        <dbReference type="Pfam" id="PF01521"/>
    </source>
</evidence>
<proteinExistence type="predicted"/>
<protein>
    <submittedName>
        <fullName evidence="2">Iron-sulfur cluster biosynthesis family protein</fullName>
    </submittedName>
</protein>